<evidence type="ECO:0000256" key="1">
    <source>
        <dbReference type="SAM" id="SignalP"/>
    </source>
</evidence>
<sequence length="238" mass="28535">MCVMFRQTKFIPRVHSVMFSLVVLLTTTLFPSTLQQDNNIKASPEPRIKNYWQDLARIEEYKQSKFKAFANTSDLNEDIANQYEAVRQHLVQSVLDETERIDLATLETNETARLSNNTLNNMVKKYFYFKSKYYFDINNWYYDIVFNMRKYFKDKHKYLGSASEVKGLVDMYQILNYERDVDLLFNNLAFKYRDKISSQMKSLRIKFYYALNTITSEQCEENWHFRDIILFAMGKQET</sequence>
<organism evidence="2">
    <name type="scientific">Cacopsylla melanoneura</name>
    <dbReference type="NCBI Taxonomy" id="428564"/>
    <lineage>
        <taxon>Eukaryota</taxon>
        <taxon>Metazoa</taxon>
        <taxon>Ecdysozoa</taxon>
        <taxon>Arthropoda</taxon>
        <taxon>Hexapoda</taxon>
        <taxon>Insecta</taxon>
        <taxon>Pterygota</taxon>
        <taxon>Neoptera</taxon>
        <taxon>Paraneoptera</taxon>
        <taxon>Hemiptera</taxon>
        <taxon>Sternorrhyncha</taxon>
        <taxon>Psylloidea</taxon>
        <taxon>Psyllidae</taxon>
        <taxon>Psyllinae</taxon>
        <taxon>Cacopsylla</taxon>
    </lineage>
</organism>
<dbReference type="EMBL" id="HBUF01038273">
    <property type="protein sequence ID" value="CAG6617257.1"/>
    <property type="molecule type" value="Transcribed_RNA"/>
</dbReference>
<feature type="signal peptide" evidence="1">
    <location>
        <begin position="1"/>
        <end position="35"/>
    </location>
</feature>
<evidence type="ECO:0000313" key="2">
    <source>
        <dbReference type="EMBL" id="CAG6617257.1"/>
    </source>
</evidence>
<reference evidence="2" key="1">
    <citation type="submission" date="2021-05" db="EMBL/GenBank/DDBJ databases">
        <authorList>
            <person name="Alioto T."/>
            <person name="Alioto T."/>
            <person name="Gomez Garrido J."/>
        </authorList>
    </citation>
    <scope>NUCLEOTIDE SEQUENCE</scope>
</reference>
<name>A0A8D8PVY9_9HEMI</name>
<protein>
    <submittedName>
        <fullName evidence="2">Uncharacterized protein</fullName>
    </submittedName>
</protein>
<keyword evidence="1" id="KW-0732">Signal</keyword>
<feature type="chain" id="PRO_5034454644" evidence="1">
    <location>
        <begin position="36"/>
        <end position="238"/>
    </location>
</feature>
<proteinExistence type="predicted"/>
<accession>A0A8D8PVY9</accession>
<dbReference type="AlphaFoldDB" id="A0A8D8PVY9"/>